<reference evidence="1" key="2">
    <citation type="submission" date="2020-11" db="EMBL/GenBank/DDBJ databases">
        <authorList>
            <person name="McCartney M.A."/>
            <person name="Auch B."/>
            <person name="Kono T."/>
            <person name="Mallez S."/>
            <person name="Becker A."/>
            <person name="Gohl D.M."/>
            <person name="Silverstein K.A.T."/>
            <person name="Koren S."/>
            <person name="Bechman K.B."/>
            <person name="Herman A."/>
            <person name="Abrahante J.E."/>
            <person name="Garbe J."/>
        </authorList>
    </citation>
    <scope>NUCLEOTIDE SEQUENCE</scope>
    <source>
        <strain evidence="1">Duluth1</strain>
        <tissue evidence="1">Whole animal</tissue>
    </source>
</reference>
<keyword evidence="2" id="KW-1185">Reference proteome</keyword>
<evidence type="ECO:0000313" key="2">
    <source>
        <dbReference type="Proteomes" id="UP000828390"/>
    </source>
</evidence>
<sequence>MAWFKGGLCRDLVANRDLVYYFHSLEVRVKRGCGGLVVQVWDHGKSALLPLCKMIHFNVINTDLLSHASPFQGELTHPEF</sequence>
<dbReference type="Proteomes" id="UP000828390">
    <property type="component" value="Unassembled WGS sequence"/>
</dbReference>
<comment type="caution">
    <text evidence="1">The sequence shown here is derived from an EMBL/GenBank/DDBJ whole genome shotgun (WGS) entry which is preliminary data.</text>
</comment>
<protein>
    <submittedName>
        <fullName evidence="1">Uncharacterized protein</fullName>
    </submittedName>
</protein>
<dbReference type="AlphaFoldDB" id="A0A9D4II66"/>
<evidence type="ECO:0000313" key="1">
    <source>
        <dbReference type="EMBL" id="KAH3773467.1"/>
    </source>
</evidence>
<organism evidence="1 2">
    <name type="scientific">Dreissena polymorpha</name>
    <name type="common">Zebra mussel</name>
    <name type="synonym">Mytilus polymorpha</name>
    <dbReference type="NCBI Taxonomy" id="45954"/>
    <lineage>
        <taxon>Eukaryota</taxon>
        <taxon>Metazoa</taxon>
        <taxon>Spiralia</taxon>
        <taxon>Lophotrochozoa</taxon>
        <taxon>Mollusca</taxon>
        <taxon>Bivalvia</taxon>
        <taxon>Autobranchia</taxon>
        <taxon>Heteroconchia</taxon>
        <taxon>Euheterodonta</taxon>
        <taxon>Imparidentia</taxon>
        <taxon>Neoheterodontei</taxon>
        <taxon>Myida</taxon>
        <taxon>Dreissenoidea</taxon>
        <taxon>Dreissenidae</taxon>
        <taxon>Dreissena</taxon>
    </lineage>
</organism>
<proteinExistence type="predicted"/>
<dbReference type="EMBL" id="JAIWYP010000009">
    <property type="protein sequence ID" value="KAH3773467.1"/>
    <property type="molecule type" value="Genomic_DNA"/>
</dbReference>
<accession>A0A9D4II66</accession>
<name>A0A9D4II66_DREPO</name>
<gene>
    <name evidence="1" type="ORF">DPMN_174829</name>
</gene>
<reference evidence="1" key="1">
    <citation type="journal article" date="2019" name="bioRxiv">
        <title>The Genome of the Zebra Mussel, Dreissena polymorpha: A Resource for Invasive Species Research.</title>
        <authorList>
            <person name="McCartney M.A."/>
            <person name="Auch B."/>
            <person name="Kono T."/>
            <person name="Mallez S."/>
            <person name="Zhang Y."/>
            <person name="Obille A."/>
            <person name="Becker A."/>
            <person name="Abrahante J.E."/>
            <person name="Garbe J."/>
            <person name="Badalamenti J.P."/>
            <person name="Herman A."/>
            <person name="Mangelson H."/>
            <person name="Liachko I."/>
            <person name="Sullivan S."/>
            <person name="Sone E.D."/>
            <person name="Koren S."/>
            <person name="Silverstein K.A.T."/>
            <person name="Beckman K.B."/>
            <person name="Gohl D.M."/>
        </authorList>
    </citation>
    <scope>NUCLEOTIDE SEQUENCE</scope>
    <source>
        <strain evidence="1">Duluth1</strain>
        <tissue evidence="1">Whole animal</tissue>
    </source>
</reference>